<accession>A0A385E8Y8</accession>
<proteinExistence type="predicted"/>
<evidence type="ECO:0000259" key="1">
    <source>
        <dbReference type="Pfam" id="PF09343"/>
    </source>
</evidence>
<sequence>MVNVMPNYSFHDVLFPETISYGSSGGPKFKTTIFQADSGYEQRNKDWSDVRHEYDVAQSIRSTEDMEELRAFFMARNGRAHGFRYKDWGDFRLKNQLIGVGDGVTKTFQIVKTYTSTGHDGTDYTYTRNIRKPKWDSIAGVKVGPVVQVAPTNYEVDYSTGLMTFVNAPAPDAPVTIGLGEFHVPVRFDTDMMDVTQEFWMRETWPNIAIVEIRDYQEIILP</sequence>
<dbReference type="InterPro" id="IPR011740">
    <property type="entry name" value="DUF2460"/>
</dbReference>
<keyword evidence="3" id="KW-1185">Reference proteome</keyword>
<reference evidence="2 3" key="1">
    <citation type="submission" date="2018-07" db="EMBL/GenBank/DDBJ databases">
        <title>Giant CbK-like Caulobacter bacteriophages have genetically divergent genomes.</title>
        <authorList>
            <person name="Wilson K.M."/>
            <person name="Ely B."/>
        </authorList>
    </citation>
    <scope>NUCLEOTIDE SEQUENCE [LARGE SCALE GENOMIC DNA]</scope>
</reference>
<dbReference type="Proteomes" id="UP000258997">
    <property type="component" value="Segment"/>
</dbReference>
<evidence type="ECO:0000313" key="2">
    <source>
        <dbReference type="EMBL" id="AXQ68294.1"/>
    </source>
</evidence>
<gene>
    <name evidence="2" type="ORF">CcrBL10_gp090</name>
</gene>
<dbReference type="NCBIfam" id="TIGR02217">
    <property type="entry name" value="chp_TIGR02217"/>
    <property type="match status" value="1"/>
</dbReference>
<name>A0A385E8Y8_9CAUD</name>
<evidence type="ECO:0000313" key="3">
    <source>
        <dbReference type="Proteomes" id="UP000258997"/>
    </source>
</evidence>
<protein>
    <submittedName>
        <fullName evidence="2">Gene transfer agent</fullName>
    </submittedName>
</protein>
<dbReference type="Pfam" id="PF09343">
    <property type="entry name" value="DUF2460"/>
    <property type="match status" value="1"/>
</dbReference>
<organism evidence="2 3">
    <name type="scientific">Caulobacter phage CcrBL10</name>
    <dbReference type="NCBI Taxonomy" id="2283269"/>
    <lineage>
        <taxon>Viruses</taxon>
        <taxon>Duplodnaviria</taxon>
        <taxon>Heunggongvirae</taxon>
        <taxon>Uroviricota</taxon>
        <taxon>Caudoviricetes</taxon>
        <taxon>Jeanschmidtviridae</taxon>
        <taxon>Poindextervirus</taxon>
        <taxon>Poindextervirus BL10</taxon>
    </lineage>
</organism>
<feature type="domain" description="DUF2460" evidence="1">
    <location>
        <begin position="11"/>
        <end position="214"/>
    </location>
</feature>
<dbReference type="EMBL" id="MH588544">
    <property type="protein sequence ID" value="AXQ68294.1"/>
    <property type="molecule type" value="Genomic_DNA"/>
</dbReference>